<organism evidence="1 2">
    <name type="scientific">Araneus ventricosus</name>
    <name type="common">Orbweaver spider</name>
    <name type="synonym">Epeira ventricosa</name>
    <dbReference type="NCBI Taxonomy" id="182803"/>
    <lineage>
        <taxon>Eukaryota</taxon>
        <taxon>Metazoa</taxon>
        <taxon>Ecdysozoa</taxon>
        <taxon>Arthropoda</taxon>
        <taxon>Chelicerata</taxon>
        <taxon>Arachnida</taxon>
        <taxon>Araneae</taxon>
        <taxon>Araneomorphae</taxon>
        <taxon>Entelegynae</taxon>
        <taxon>Araneoidea</taxon>
        <taxon>Araneidae</taxon>
        <taxon>Araneus</taxon>
    </lineage>
</organism>
<dbReference type="Proteomes" id="UP000499080">
    <property type="component" value="Unassembled WGS sequence"/>
</dbReference>
<feature type="non-terminal residue" evidence="1">
    <location>
        <position position="1"/>
    </location>
</feature>
<sequence length="320" mass="38158">IDPLVREIENWLNAFQQNWYGHDSVLHAILESIPRCWLSDGTIDREKSMRALVKNKDLSPLNRFVFACTYCFFDDALYLWNILFKIEKAHLAHKSSTIVKFWIEWLESSSAKDWELFLAWSLGTPLWYSNVFILKHALQTLSPAERSRYLLNALTGNKISNDVMRFCISVMTKDEQEQIFRESTVQVFSCMLSWPLRTIFFEMADNLWPYLTKESFCNVLNMILRTVKKQDRKDIELLIILKQFWEESPDHFKNAAKDYPELFRPLQFVLDSDVSRLFLDQEFSETFWEDFPSMYFDIGENFSPEDAFRFHELMEYIRTS</sequence>
<evidence type="ECO:0000313" key="2">
    <source>
        <dbReference type="Proteomes" id="UP000499080"/>
    </source>
</evidence>
<dbReference type="EMBL" id="BGPR01028937">
    <property type="protein sequence ID" value="GBO00408.1"/>
    <property type="molecule type" value="Genomic_DNA"/>
</dbReference>
<dbReference type="OrthoDB" id="6472729at2759"/>
<accession>A0A4Y2TIP1</accession>
<evidence type="ECO:0000313" key="1">
    <source>
        <dbReference type="EMBL" id="GBO00408.1"/>
    </source>
</evidence>
<proteinExistence type="predicted"/>
<reference evidence="1 2" key="1">
    <citation type="journal article" date="2019" name="Sci. Rep.">
        <title>Orb-weaving spider Araneus ventricosus genome elucidates the spidroin gene catalogue.</title>
        <authorList>
            <person name="Kono N."/>
            <person name="Nakamura H."/>
            <person name="Ohtoshi R."/>
            <person name="Moran D.A.P."/>
            <person name="Shinohara A."/>
            <person name="Yoshida Y."/>
            <person name="Fujiwara M."/>
            <person name="Mori M."/>
            <person name="Tomita M."/>
            <person name="Arakawa K."/>
        </authorList>
    </citation>
    <scope>NUCLEOTIDE SEQUENCE [LARGE SCALE GENOMIC DNA]</scope>
</reference>
<keyword evidence="2" id="KW-1185">Reference proteome</keyword>
<comment type="caution">
    <text evidence="1">The sequence shown here is derived from an EMBL/GenBank/DDBJ whole genome shotgun (WGS) entry which is preliminary data.</text>
</comment>
<name>A0A4Y2TIP1_ARAVE</name>
<gene>
    <name evidence="1" type="ORF">AVEN_208223_1</name>
</gene>
<dbReference type="AlphaFoldDB" id="A0A4Y2TIP1"/>
<protein>
    <submittedName>
        <fullName evidence="1">Uncharacterized protein</fullName>
    </submittedName>
</protein>